<evidence type="ECO:0000256" key="4">
    <source>
        <dbReference type="ARBA" id="ARBA00023163"/>
    </source>
</evidence>
<dbReference type="PROSITE" id="PS50048">
    <property type="entry name" value="ZN2_CY6_FUNGAL_2"/>
    <property type="match status" value="1"/>
</dbReference>
<reference evidence="8" key="1">
    <citation type="journal article" date="2023" name="Mol. Phylogenet. Evol.">
        <title>Genome-scale phylogeny and comparative genomics of the fungal order Sordariales.</title>
        <authorList>
            <person name="Hensen N."/>
            <person name="Bonometti L."/>
            <person name="Westerberg I."/>
            <person name="Brannstrom I.O."/>
            <person name="Guillou S."/>
            <person name="Cros-Aarteil S."/>
            <person name="Calhoun S."/>
            <person name="Haridas S."/>
            <person name="Kuo A."/>
            <person name="Mondo S."/>
            <person name="Pangilinan J."/>
            <person name="Riley R."/>
            <person name="LaButti K."/>
            <person name="Andreopoulos B."/>
            <person name="Lipzen A."/>
            <person name="Chen C."/>
            <person name="Yan M."/>
            <person name="Daum C."/>
            <person name="Ng V."/>
            <person name="Clum A."/>
            <person name="Steindorff A."/>
            <person name="Ohm R.A."/>
            <person name="Martin F."/>
            <person name="Silar P."/>
            <person name="Natvig D.O."/>
            <person name="Lalanne C."/>
            <person name="Gautier V."/>
            <person name="Ament-Velasquez S.L."/>
            <person name="Kruys A."/>
            <person name="Hutchinson M.I."/>
            <person name="Powell A.J."/>
            <person name="Barry K."/>
            <person name="Miller A.N."/>
            <person name="Grigoriev I.V."/>
            <person name="Debuchy R."/>
            <person name="Gladieux P."/>
            <person name="Hiltunen Thoren M."/>
            <person name="Johannesson H."/>
        </authorList>
    </citation>
    <scope>NUCLEOTIDE SEQUENCE</scope>
    <source>
        <strain evidence="8">CBS 103.79</strain>
    </source>
</reference>
<dbReference type="PROSITE" id="PS00463">
    <property type="entry name" value="ZN2_CY6_FUNGAL_1"/>
    <property type="match status" value="1"/>
</dbReference>
<evidence type="ECO:0000313" key="8">
    <source>
        <dbReference type="EMBL" id="KAK3898786.1"/>
    </source>
</evidence>
<dbReference type="InterPro" id="IPR001138">
    <property type="entry name" value="Zn2Cys6_DnaBD"/>
</dbReference>
<dbReference type="CDD" id="cd00067">
    <property type="entry name" value="GAL4"/>
    <property type="match status" value="1"/>
</dbReference>
<dbReference type="InterPro" id="IPR050815">
    <property type="entry name" value="TF_fung"/>
</dbReference>
<feature type="compositionally biased region" description="Low complexity" evidence="6">
    <location>
        <begin position="584"/>
        <end position="593"/>
    </location>
</feature>
<dbReference type="GO" id="GO:0006351">
    <property type="term" value="P:DNA-templated transcription"/>
    <property type="evidence" value="ECO:0007669"/>
    <property type="project" value="InterPro"/>
</dbReference>
<evidence type="ECO:0000256" key="5">
    <source>
        <dbReference type="ARBA" id="ARBA00023242"/>
    </source>
</evidence>
<keyword evidence="3" id="KW-0805">Transcription regulation</keyword>
<evidence type="ECO:0000256" key="1">
    <source>
        <dbReference type="ARBA" id="ARBA00004123"/>
    </source>
</evidence>
<dbReference type="InterPro" id="IPR036864">
    <property type="entry name" value="Zn2-C6_fun-type_DNA-bd_sf"/>
</dbReference>
<keyword evidence="9" id="KW-1185">Reference proteome</keyword>
<protein>
    <submittedName>
        <fullName evidence="8">Fungal-specific transcription factor</fullName>
    </submittedName>
</protein>
<dbReference type="PANTHER" id="PTHR47338">
    <property type="entry name" value="ZN(II)2CYS6 TRANSCRIPTION FACTOR (EUROFUNG)-RELATED"/>
    <property type="match status" value="1"/>
</dbReference>
<feature type="region of interest" description="Disordered" evidence="6">
    <location>
        <begin position="175"/>
        <end position="194"/>
    </location>
</feature>
<dbReference type="GO" id="GO:0005634">
    <property type="term" value="C:nucleus"/>
    <property type="evidence" value="ECO:0007669"/>
    <property type="project" value="UniProtKB-SubCell"/>
</dbReference>
<dbReference type="EMBL" id="MU855881">
    <property type="protein sequence ID" value="KAK3898786.1"/>
    <property type="molecule type" value="Genomic_DNA"/>
</dbReference>
<dbReference type="Pfam" id="PF04082">
    <property type="entry name" value="Fungal_trans"/>
    <property type="match status" value="1"/>
</dbReference>
<feature type="domain" description="Zn(2)-C6 fungal-type" evidence="7">
    <location>
        <begin position="31"/>
        <end position="61"/>
    </location>
</feature>
<keyword evidence="2" id="KW-0479">Metal-binding</keyword>
<feature type="region of interest" description="Disordered" evidence="6">
    <location>
        <begin position="1"/>
        <end position="22"/>
    </location>
</feature>
<keyword evidence="5" id="KW-0539">Nucleus</keyword>
<feature type="compositionally biased region" description="Basic and acidic residues" evidence="6">
    <location>
        <begin position="570"/>
        <end position="581"/>
    </location>
</feature>
<keyword evidence="4" id="KW-0804">Transcription</keyword>
<sequence length="837" mass="91953">CPRCRAANSATPSPSTSSRPSGRASLAVNLACYACKGRKVKCDRQRPVCGLCLKLNAICEYPTHPEKPGPKTGESIRSLQRAKRRKLDHPPGLRGSTARDSTAPLPTGGHVDFVDSARPPSQSAVSPTAQDGALPRDPVSVSEGGPAAPSSPAGQESAESHPTSAPIFSRIMYPSHGAQTRPQSPTNVDITRGPRDRVAGGISVQSVCDALGISEALYDVLMESYFTNMTSFSLFKPGSIEPKFAMMQNHSDAEALVAAMFSFSCRHCQDRDGCPSPPEFASIASSKLDESVDRYGDMPPPFWLLQAGVLVTWYQLTMRVRSRSWKKLGDCIRYSYDTNLHLVDANHDATSAANRGAVNIQRWSLLEERRRVWWAVWEMDVFASTIRRLPTAIDASLNLTMLPVADSCWFNDQYQESCFLVEDCNLRWKHLAKSGNKSAKAWFIVVNSLMRNTQRIVYPASSVMQSLRHNAETNHDDELNIIANCLYCTSASLPACLVYQGETLDFRPKPSSDQGQDPSTNPRQEHADKYALHIMTQLCRFMIYHHKICTRTPWIAHHQQNQQQRQLEPPGRDASDKDEPRAPPSSTTTTAQQVNSEWSNYMNASDEIVTVVRNSARDHYRFVNPFLVNTLWFAAAAQCACKVFGPASFNKRLTSSNLDLLKLTIDRFISFWGGMENLQGKLARIETALQNLMSRPDRPERPQQESRQPQQDNRHLAPLDAAGHEATDGPPASALAPLASGVASSYHDTAATGTGATEELMLIVPGGGGSGSAPGGWADPNRWSSFGPGPNWYDFTLPFPPVTGPTYFAAAASADPMDFSPYGLEELLMASMVDSQL</sequence>
<organism evidence="8 9">
    <name type="scientific">Staphylotrichum tortipilum</name>
    <dbReference type="NCBI Taxonomy" id="2831512"/>
    <lineage>
        <taxon>Eukaryota</taxon>
        <taxon>Fungi</taxon>
        <taxon>Dikarya</taxon>
        <taxon>Ascomycota</taxon>
        <taxon>Pezizomycotina</taxon>
        <taxon>Sordariomycetes</taxon>
        <taxon>Sordariomycetidae</taxon>
        <taxon>Sordariales</taxon>
        <taxon>Chaetomiaceae</taxon>
        <taxon>Staphylotrichum</taxon>
    </lineage>
</organism>
<name>A0AAN6MDB1_9PEZI</name>
<feature type="compositionally biased region" description="Polar residues" evidence="6">
    <location>
        <begin position="177"/>
        <end position="189"/>
    </location>
</feature>
<dbReference type="InterPro" id="IPR007219">
    <property type="entry name" value="XnlR_reg_dom"/>
</dbReference>
<dbReference type="GO" id="GO:0000981">
    <property type="term" value="F:DNA-binding transcription factor activity, RNA polymerase II-specific"/>
    <property type="evidence" value="ECO:0007669"/>
    <property type="project" value="InterPro"/>
</dbReference>
<dbReference type="AlphaFoldDB" id="A0AAN6MDB1"/>
<accession>A0AAN6MDB1</accession>
<evidence type="ECO:0000313" key="9">
    <source>
        <dbReference type="Proteomes" id="UP001303889"/>
    </source>
</evidence>
<evidence type="ECO:0000256" key="3">
    <source>
        <dbReference type="ARBA" id="ARBA00023015"/>
    </source>
</evidence>
<dbReference type="SMART" id="SM00066">
    <property type="entry name" value="GAL4"/>
    <property type="match status" value="1"/>
</dbReference>
<feature type="region of interest" description="Disordered" evidence="6">
    <location>
        <begin position="63"/>
        <end position="163"/>
    </location>
</feature>
<dbReference type="Gene3D" id="4.10.240.10">
    <property type="entry name" value="Zn(2)-C6 fungal-type DNA-binding domain"/>
    <property type="match status" value="1"/>
</dbReference>
<feature type="compositionally biased region" description="Polar residues" evidence="6">
    <location>
        <begin position="119"/>
        <end position="129"/>
    </location>
</feature>
<feature type="non-terminal residue" evidence="8">
    <location>
        <position position="1"/>
    </location>
</feature>
<dbReference type="PANTHER" id="PTHR47338:SF10">
    <property type="entry name" value="TRANSCRIPTION FACTOR DOMAIN-CONTAINING PROTEIN-RELATED"/>
    <property type="match status" value="1"/>
</dbReference>
<dbReference type="GO" id="GO:0008270">
    <property type="term" value="F:zinc ion binding"/>
    <property type="evidence" value="ECO:0007669"/>
    <property type="project" value="InterPro"/>
</dbReference>
<feature type="region of interest" description="Disordered" evidence="6">
    <location>
        <begin position="559"/>
        <end position="593"/>
    </location>
</feature>
<evidence type="ECO:0000256" key="6">
    <source>
        <dbReference type="SAM" id="MobiDB-lite"/>
    </source>
</evidence>
<dbReference type="GO" id="GO:0003677">
    <property type="term" value="F:DNA binding"/>
    <property type="evidence" value="ECO:0007669"/>
    <property type="project" value="InterPro"/>
</dbReference>
<dbReference type="SUPFAM" id="SSF57701">
    <property type="entry name" value="Zn2/Cys6 DNA-binding domain"/>
    <property type="match status" value="1"/>
</dbReference>
<dbReference type="Proteomes" id="UP001303889">
    <property type="component" value="Unassembled WGS sequence"/>
</dbReference>
<comment type="subcellular location">
    <subcellularLocation>
        <location evidence="1">Nucleus</location>
    </subcellularLocation>
</comment>
<comment type="caution">
    <text evidence="8">The sequence shown here is derived from an EMBL/GenBank/DDBJ whole genome shotgun (WGS) entry which is preliminary data.</text>
</comment>
<dbReference type="Pfam" id="PF00172">
    <property type="entry name" value="Zn_clus"/>
    <property type="match status" value="1"/>
</dbReference>
<evidence type="ECO:0000256" key="2">
    <source>
        <dbReference type="ARBA" id="ARBA00022723"/>
    </source>
</evidence>
<reference evidence="8" key="2">
    <citation type="submission" date="2023-05" db="EMBL/GenBank/DDBJ databases">
        <authorList>
            <consortium name="Lawrence Berkeley National Laboratory"/>
            <person name="Steindorff A."/>
            <person name="Hensen N."/>
            <person name="Bonometti L."/>
            <person name="Westerberg I."/>
            <person name="Brannstrom I.O."/>
            <person name="Guillou S."/>
            <person name="Cros-Aarteil S."/>
            <person name="Calhoun S."/>
            <person name="Haridas S."/>
            <person name="Kuo A."/>
            <person name="Mondo S."/>
            <person name="Pangilinan J."/>
            <person name="Riley R."/>
            <person name="Labutti K."/>
            <person name="Andreopoulos B."/>
            <person name="Lipzen A."/>
            <person name="Chen C."/>
            <person name="Yanf M."/>
            <person name="Daum C."/>
            <person name="Ng V."/>
            <person name="Clum A."/>
            <person name="Ohm R."/>
            <person name="Martin F."/>
            <person name="Silar P."/>
            <person name="Natvig D."/>
            <person name="Lalanne C."/>
            <person name="Gautier V."/>
            <person name="Ament-Velasquez S.L."/>
            <person name="Kruys A."/>
            <person name="Hutchinson M.I."/>
            <person name="Powell A.J."/>
            <person name="Barry K."/>
            <person name="Miller A.N."/>
            <person name="Grigoriev I.V."/>
            <person name="Debuchy R."/>
            <person name="Gladieux P."/>
            <person name="Thoren M.H."/>
            <person name="Johannesson H."/>
        </authorList>
    </citation>
    <scope>NUCLEOTIDE SEQUENCE</scope>
    <source>
        <strain evidence="8">CBS 103.79</strain>
    </source>
</reference>
<evidence type="ECO:0000259" key="7">
    <source>
        <dbReference type="PROSITE" id="PS50048"/>
    </source>
</evidence>
<proteinExistence type="predicted"/>
<dbReference type="CDD" id="cd12148">
    <property type="entry name" value="fungal_TF_MHR"/>
    <property type="match status" value="1"/>
</dbReference>
<gene>
    <name evidence="8" type="ORF">C8A05DRAFT_18689</name>
</gene>